<dbReference type="GO" id="GO:0000785">
    <property type="term" value="C:chromatin"/>
    <property type="evidence" value="ECO:0007669"/>
    <property type="project" value="UniProtKB-ARBA"/>
</dbReference>
<dbReference type="VEuPathDB" id="FungiDB:I303_06015"/>
<sequence>MPPRKSLPTSFSTPARLSRQEPSSQSTIKRSRSRKPPAAVAALGSSPDPIALKAEVPVPSRSRTRGNNQQHTQDVSEEVQDDIQVVGEMKANSRRSGRQQETAPKNETKPGEEMSNEKENETVNELEAWEDFAADHYEMVEQLPLELHRNFRLLRELDDGCIAQTKRLHELIRHYVNERLELEKQLLQRKSSNSPASNEGEQAEQGVKELDDKDKNEKEGEAQKIDKVQNPKGNDTSELNHEQNTDNPEKAEDDMEMILGAEQVVGEHAKEAARDVQVDRDLLEGKQVTKGVPLSDGQGGLLIPIPLPSNSHSVNGSSGESEKVPMPVEILPRLGFPPRPEDGGAEEDNDTEKEKERDDEHNGNTEDATSMQVDSTQDKHQSIPAENGTSQVDGADSKEREKEDGNKKRKRPDGPYAHLPEIARLSREVIRTAEEKVAVAVGAYNAIDRHIRALDSALTAQEASILLGLRPETLPSTNAEDALNPSPTEEGGDGHEAEEGEMIIGLGGMEAGGGTGKRSRKKGRKGKKGMRNGVNVGKEQPHGGQVGQGQGQVAGKLPGQGGVGHGVEGISVDPNEPRYCYCHQVSYGQMIGCENEDCPLEWFHLACCGLDTAPTGTWYCDLCKADPGVGKAGNKVSVGHPKKKR</sequence>
<feature type="binding site" evidence="8">
    <location>
        <position position="593"/>
    </location>
    <ligand>
        <name>Zn(2+)</name>
        <dbReference type="ChEBI" id="CHEBI:29105"/>
        <label>2</label>
    </ligand>
</feature>
<dbReference type="GO" id="GO:0006355">
    <property type="term" value="P:regulation of DNA-templated transcription"/>
    <property type="evidence" value="ECO:0007669"/>
    <property type="project" value="TreeGrafter"/>
</dbReference>
<evidence type="ECO:0000256" key="2">
    <source>
        <dbReference type="ARBA" id="ARBA00010210"/>
    </source>
</evidence>
<dbReference type="InterPro" id="IPR028651">
    <property type="entry name" value="ING_fam"/>
</dbReference>
<reference evidence="13" key="2">
    <citation type="submission" date="2013-07" db="EMBL/GenBank/DDBJ databases">
        <authorList>
            <consortium name="The Broad Institute Genome Sequencing Platform"/>
            <person name="Cuomo C."/>
            <person name="Litvintseva A."/>
            <person name="Chen Y."/>
            <person name="Heitman J."/>
            <person name="Sun S."/>
            <person name="Springer D."/>
            <person name="Dromer F."/>
            <person name="Young S.K."/>
            <person name="Zeng Q."/>
            <person name="Gargeya S."/>
            <person name="Fitzgerald M."/>
            <person name="Abouelleil A."/>
            <person name="Alvarado L."/>
            <person name="Berlin A.M."/>
            <person name="Chapman S.B."/>
            <person name="Dewar J."/>
            <person name="Goldberg J."/>
            <person name="Griggs A."/>
            <person name="Gujja S."/>
            <person name="Hansen M."/>
            <person name="Howarth C."/>
            <person name="Imamovic A."/>
            <person name="Larimer J."/>
            <person name="McCowan C."/>
            <person name="Murphy C."/>
            <person name="Pearson M."/>
            <person name="Priest M."/>
            <person name="Roberts A."/>
            <person name="Saif S."/>
            <person name="Shea T."/>
            <person name="Sykes S."/>
            <person name="Wortman J."/>
            <person name="Nusbaum C."/>
            <person name="Birren B."/>
        </authorList>
    </citation>
    <scope>NUCLEOTIDE SEQUENCE</scope>
    <source>
        <strain evidence="13">CBS 10117</strain>
    </source>
</reference>
<dbReference type="Pfam" id="PF12998">
    <property type="entry name" value="ING"/>
    <property type="match status" value="2"/>
</dbReference>
<feature type="domain" description="Zinc finger PHD-type" evidence="10">
    <location>
        <begin position="579"/>
        <end position="624"/>
    </location>
</feature>
<feature type="binding site" evidence="8">
    <location>
        <position position="598"/>
    </location>
    <ligand>
        <name>Zn(2+)</name>
        <dbReference type="ChEBI" id="CHEBI:29105"/>
        <label>2</label>
    </ligand>
</feature>
<evidence type="ECO:0000313" key="13">
    <source>
        <dbReference type="EMBL" id="WWC63395.1"/>
    </source>
</evidence>
<evidence type="ECO:0000259" key="11">
    <source>
        <dbReference type="SMART" id="SM01408"/>
    </source>
</evidence>
<dbReference type="SMART" id="SM00249">
    <property type="entry name" value="PHD"/>
    <property type="match status" value="1"/>
</dbReference>
<evidence type="ECO:0000259" key="10">
    <source>
        <dbReference type="SMART" id="SM00249"/>
    </source>
</evidence>
<feature type="region of interest" description="Disordered" evidence="9">
    <location>
        <begin position="188"/>
        <end position="419"/>
    </location>
</feature>
<dbReference type="RefSeq" id="XP_018261577.1">
    <property type="nucleotide sequence ID" value="XM_018409304.1"/>
</dbReference>
<dbReference type="EMBL" id="CP144536">
    <property type="protein sequence ID" value="WWC63395.1"/>
    <property type="molecule type" value="Genomic_DNA"/>
</dbReference>
<evidence type="ECO:0000256" key="6">
    <source>
        <dbReference type="ARBA" id="ARBA00022853"/>
    </source>
</evidence>
<feature type="compositionally biased region" description="Basic and acidic residues" evidence="9">
    <location>
        <begin position="395"/>
        <end position="406"/>
    </location>
</feature>
<evidence type="ECO:0000313" key="12">
    <source>
        <dbReference type="EMBL" id="OBR83735.1"/>
    </source>
</evidence>
<dbReference type="PANTHER" id="PTHR10333:SF42">
    <property type="entry name" value="INHIBITOR OF GROWTH PROTEIN 5"/>
    <property type="match status" value="1"/>
</dbReference>
<feature type="compositionally biased region" description="Polar residues" evidence="9">
    <location>
        <begin position="191"/>
        <end position="200"/>
    </location>
</feature>
<feature type="compositionally biased region" description="Basic and acidic residues" evidence="9">
    <location>
        <begin position="104"/>
        <end position="121"/>
    </location>
</feature>
<protein>
    <recommendedName>
        <fullName evidence="15">Chromatin modification-related protein</fullName>
    </recommendedName>
</protein>
<dbReference type="GO" id="GO:0005634">
    <property type="term" value="C:nucleus"/>
    <property type="evidence" value="ECO:0007669"/>
    <property type="project" value="UniProtKB-SubCell"/>
</dbReference>
<dbReference type="Gene3D" id="3.30.40.10">
    <property type="entry name" value="Zinc/RING finger domain, C3HC4 (zinc finger)"/>
    <property type="match status" value="1"/>
</dbReference>
<keyword evidence="7" id="KW-0539">Nucleus</keyword>
<feature type="binding site" evidence="8">
    <location>
        <position position="623"/>
    </location>
    <ligand>
        <name>Zn(2+)</name>
        <dbReference type="ChEBI" id="CHEBI:29105"/>
        <label>2</label>
    </ligand>
</feature>
<accession>A0A1A6A102</accession>
<dbReference type="GO" id="GO:0008270">
    <property type="term" value="F:zinc ion binding"/>
    <property type="evidence" value="ECO:0007669"/>
    <property type="project" value="UniProtKB-KW"/>
</dbReference>
<feature type="compositionally biased region" description="Basic and acidic residues" evidence="9">
    <location>
        <begin position="352"/>
        <end position="364"/>
    </location>
</feature>
<dbReference type="PROSITE" id="PS01359">
    <property type="entry name" value="ZF_PHD_1"/>
    <property type="match status" value="1"/>
</dbReference>
<dbReference type="SUPFAM" id="SSF57903">
    <property type="entry name" value="FYVE/PHD zinc finger"/>
    <property type="match status" value="1"/>
</dbReference>
<feature type="binding site" evidence="8">
    <location>
        <position position="607"/>
    </location>
    <ligand>
        <name>Zn(2+)</name>
        <dbReference type="ChEBI" id="CHEBI:29105"/>
        <label>1</label>
    </ligand>
</feature>
<evidence type="ECO:0000313" key="14">
    <source>
        <dbReference type="Proteomes" id="UP000078595"/>
    </source>
</evidence>
<feature type="compositionally biased region" description="Gly residues" evidence="9">
    <location>
        <begin position="544"/>
        <end position="567"/>
    </location>
</feature>
<feature type="binding site" evidence="8">
    <location>
        <position position="582"/>
    </location>
    <ligand>
        <name>Zn(2+)</name>
        <dbReference type="ChEBI" id="CHEBI:29105"/>
        <label>1</label>
    </ligand>
</feature>
<dbReference type="STRING" id="1296121.A0A1A6A102"/>
<keyword evidence="5 8" id="KW-0862">Zinc</keyword>
<dbReference type="KEGG" id="kdj:28969714"/>
<feature type="compositionally biased region" description="Basic residues" evidence="9">
    <location>
        <begin position="517"/>
        <end position="530"/>
    </location>
</feature>
<dbReference type="PANTHER" id="PTHR10333">
    <property type="entry name" value="INHIBITOR OF GROWTH PROTEIN"/>
    <property type="match status" value="1"/>
</dbReference>
<feature type="compositionally biased region" description="Basic and acidic residues" evidence="9">
    <location>
        <begin position="206"/>
        <end position="229"/>
    </location>
</feature>
<dbReference type="InterPro" id="IPR019786">
    <property type="entry name" value="Zinc_finger_PHD-type_CS"/>
</dbReference>
<keyword evidence="4" id="KW-0863">Zinc-finger</keyword>
<organism evidence="12">
    <name type="scientific">Kwoniella dejecticola CBS 10117</name>
    <dbReference type="NCBI Taxonomy" id="1296121"/>
    <lineage>
        <taxon>Eukaryota</taxon>
        <taxon>Fungi</taxon>
        <taxon>Dikarya</taxon>
        <taxon>Basidiomycota</taxon>
        <taxon>Agaricomycotina</taxon>
        <taxon>Tremellomycetes</taxon>
        <taxon>Tremellales</taxon>
        <taxon>Cryptococcaceae</taxon>
        <taxon>Kwoniella</taxon>
    </lineage>
</organism>
<dbReference type="SMART" id="SM01408">
    <property type="entry name" value="ING"/>
    <property type="match status" value="1"/>
</dbReference>
<proteinExistence type="inferred from homology"/>
<evidence type="ECO:0008006" key="15">
    <source>
        <dbReference type="Google" id="ProtNLM"/>
    </source>
</evidence>
<keyword evidence="3 8" id="KW-0479">Metal-binding</keyword>
<feature type="binding site" evidence="8">
    <location>
        <position position="580"/>
    </location>
    <ligand>
        <name>Zn(2+)</name>
        <dbReference type="ChEBI" id="CHEBI:29105"/>
        <label>1</label>
    </ligand>
</feature>
<dbReference type="InterPro" id="IPR013083">
    <property type="entry name" value="Znf_RING/FYVE/PHD"/>
</dbReference>
<gene>
    <name evidence="12" type="ORF">I303_06015</name>
    <name evidence="13" type="ORF">I303_105995</name>
</gene>
<dbReference type="OrthoDB" id="5411773at2759"/>
<feature type="domain" description="Inhibitor of growth protein N-terminal histone-binding" evidence="11">
    <location>
        <begin position="132"/>
        <end position="461"/>
    </location>
</feature>
<dbReference type="InterPro" id="IPR001965">
    <property type="entry name" value="Znf_PHD"/>
</dbReference>
<feature type="region of interest" description="Disordered" evidence="9">
    <location>
        <begin position="471"/>
        <end position="569"/>
    </location>
</feature>
<reference evidence="13" key="3">
    <citation type="submission" date="2024-02" db="EMBL/GenBank/DDBJ databases">
        <title>Comparative genomics of Cryptococcus and Kwoniella reveals pathogenesis evolution and contrasting modes of karyotype evolution via chromosome fusion or intercentromeric recombination.</title>
        <authorList>
            <person name="Coelho M.A."/>
            <person name="David-Palma M."/>
            <person name="Shea T."/>
            <person name="Bowers K."/>
            <person name="McGinley-Smith S."/>
            <person name="Mohammad A.W."/>
            <person name="Gnirke A."/>
            <person name="Yurkov A.M."/>
            <person name="Nowrousian M."/>
            <person name="Sun S."/>
            <person name="Cuomo C.A."/>
            <person name="Heitman J."/>
        </authorList>
    </citation>
    <scope>NUCLEOTIDE SEQUENCE</scope>
    <source>
        <strain evidence="13">CBS 10117</strain>
    </source>
</reference>
<dbReference type="FunFam" id="3.30.40.10:FF:000016">
    <property type="entry name" value="Inhibitor of growth protein"/>
    <property type="match status" value="1"/>
</dbReference>
<dbReference type="Proteomes" id="UP000078595">
    <property type="component" value="Chromosome 7"/>
</dbReference>
<feature type="compositionally biased region" description="Gly residues" evidence="9">
    <location>
        <begin position="505"/>
        <end position="516"/>
    </location>
</feature>
<name>A0A1A6A102_9TREE</name>
<feature type="region of interest" description="Disordered" evidence="9">
    <location>
        <begin position="1"/>
        <end position="126"/>
    </location>
</feature>
<dbReference type="Gene3D" id="6.10.140.1740">
    <property type="match status" value="2"/>
</dbReference>
<evidence type="ECO:0000256" key="3">
    <source>
        <dbReference type="ARBA" id="ARBA00022723"/>
    </source>
</evidence>
<evidence type="ECO:0000256" key="1">
    <source>
        <dbReference type="ARBA" id="ARBA00004123"/>
    </source>
</evidence>
<dbReference type="InterPro" id="IPR024610">
    <property type="entry name" value="ING_N_histone-binding"/>
</dbReference>
<feature type="compositionally biased region" description="Polar residues" evidence="9">
    <location>
        <begin position="365"/>
        <end position="375"/>
    </location>
</feature>
<feature type="binding site" evidence="8">
    <location>
        <position position="620"/>
    </location>
    <ligand>
        <name>Zn(2+)</name>
        <dbReference type="ChEBI" id="CHEBI:29105"/>
        <label>2</label>
    </ligand>
</feature>
<feature type="compositionally biased region" description="Basic and acidic residues" evidence="9">
    <location>
        <begin position="238"/>
        <end position="250"/>
    </location>
</feature>
<evidence type="ECO:0000256" key="7">
    <source>
        <dbReference type="ARBA" id="ARBA00023242"/>
    </source>
</evidence>
<reference evidence="12" key="1">
    <citation type="submission" date="2013-07" db="EMBL/GenBank/DDBJ databases">
        <title>The Genome Sequence of Cryptococcus dejecticola CBS10117.</title>
        <authorList>
            <consortium name="The Broad Institute Genome Sequencing Platform"/>
            <person name="Cuomo C."/>
            <person name="Litvintseva A."/>
            <person name="Chen Y."/>
            <person name="Heitman J."/>
            <person name="Sun S."/>
            <person name="Springer D."/>
            <person name="Dromer F."/>
            <person name="Young S.K."/>
            <person name="Zeng Q."/>
            <person name="Gargeya S."/>
            <person name="Fitzgerald M."/>
            <person name="Abouelleil A."/>
            <person name="Alvarado L."/>
            <person name="Berlin A.M."/>
            <person name="Chapman S.B."/>
            <person name="Dewar J."/>
            <person name="Goldberg J."/>
            <person name="Griggs A."/>
            <person name="Gujja S."/>
            <person name="Hansen M."/>
            <person name="Howarth C."/>
            <person name="Imamovic A."/>
            <person name="Larimer J."/>
            <person name="McCowan C."/>
            <person name="Murphy C."/>
            <person name="Pearson M."/>
            <person name="Priest M."/>
            <person name="Roberts A."/>
            <person name="Saif S."/>
            <person name="Shea T."/>
            <person name="Sykes S."/>
            <person name="Wortman J."/>
            <person name="Nusbaum C."/>
            <person name="Birren B."/>
        </authorList>
    </citation>
    <scope>NUCLEOTIDE SEQUENCE [LARGE SCALE GENOMIC DNA]</scope>
    <source>
        <strain evidence="12">CBS 10117</strain>
    </source>
</reference>
<dbReference type="CDD" id="cd15505">
    <property type="entry name" value="PHD_ING"/>
    <property type="match status" value="1"/>
</dbReference>
<dbReference type="GO" id="GO:0006325">
    <property type="term" value="P:chromatin organization"/>
    <property type="evidence" value="ECO:0007669"/>
    <property type="project" value="UniProtKB-KW"/>
</dbReference>
<dbReference type="EMBL" id="KI894033">
    <property type="protein sequence ID" value="OBR83735.1"/>
    <property type="molecule type" value="Genomic_DNA"/>
</dbReference>
<evidence type="ECO:0000256" key="5">
    <source>
        <dbReference type="ARBA" id="ARBA00022833"/>
    </source>
</evidence>
<keyword evidence="14" id="KW-1185">Reference proteome</keyword>
<feature type="compositionally biased region" description="Polar residues" evidence="9">
    <location>
        <begin position="308"/>
        <end position="319"/>
    </location>
</feature>
<feature type="binding site" evidence="8">
    <location>
        <position position="604"/>
    </location>
    <ligand>
        <name>Zn(2+)</name>
        <dbReference type="ChEBI" id="CHEBI:29105"/>
        <label>1</label>
    </ligand>
</feature>
<keyword evidence="6" id="KW-0156">Chromatin regulator</keyword>
<dbReference type="InterPro" id="IPR011011">
    <property type="entry name" value="Znf_FYVE_PHD"/>
</dbReference>
<evidence type="ECO:0000256" key="8">
    <source>
        <dbReference type="PIRSR" id="PIRSR628651-51"/>
    </source>
</evidence>
<feature type="compositionally biased region" description="Polar residues" evidence="9">
    <location>
        <begin position="7"/>
        <end position="28"/>
    </location>
</feature>
<evidence type="ECO:0000256" key="4">
    <source>
        <dbReference type="ARBA" id="ARBA00022771"/>
    </source>
</evidence>
<comment type="similarity">
    <text evidence="2">Belongs to the ING family.</text>
</comment>
<comment type="subcellular location">
    <subcellularLocation>
        <location evidence="1">Nucleus</location>
    </subcellularLocation>
</comment>
<feature type="compositionally biased region" description="Basic and acidic residues" evidence="9">
    <location>
        <begin position="265"/>
        <end position="284"/>
    </location>
</feature>
<dbReference type="GeneID" id="28969714"/>
<evidence type="ECO:0000256" key="9">
    <source>
        <dbReference type="SAM" id="MobiDB-lite"/>
    </source>
</evidence>
<dbReference type="AlphaFoldDB" id="A0A1A6A102"/>